<dbReference type="EMBL" id="JADNRY010000164">
    <property type="protein sequence ID" value="KAF9062729.1"/>
    <property type="molecule type" value="Genomic_DNA"/>
</dbReference>
<feature type="region of interest" description="Disordered" evidence="2">
    <location>
        <begin position="150"/>
        <end position="174"/>
    </location>
</feature>
<name>A0A9P5PBV9_9AGAR</name>
<evidence type="ECO:0000256" key="1">
    <source>
        <dbReference type="ARBA" id="ARBA00005788"/>
    </source>
</evidence>
<comment type="similarity">
    <text evidence="1">Belongs to the UPF0612 family.</text>
</comment>
<sequence>MQARLAHPLAPAQINIPVNIPAEPQKPPTAADVVDAQKYVKRVEQAMKEGQATVETLGSAIQYLHQVASTSVEVEEVNNGNDAVAPAWFVNGFKAAFKEAVKTNEFKEAVSEVVKDVVKPIETRLDKMEARLEKIESRLDKIEGTLARTANATKGRGSTGNPYLQVPNKKGEEPPEALPALETVDAILALSVTDLREYCKFYDIELSRANASTDEKRMKADQPRPVRFFLCQIHWRLHAGGNHIPVTDADIIVRSADNFTHRLHRKNLELAADAFPLDKEDLGHSELPESSATLDILFEFIYPQQYVTLDDLDFGPLLPPAEAAEAAEKYQIRSAAYGCQVQFRKFLHSNTKELMAFGAKHGYHSLVTQLAPILVDTSLMDLVEILPSSVFIAWVAPQKAPSLIELYSSEGHMFALQPKYLEPFAEGFPPVGTPTDGEKIYLSEPTATLQLLFQFISSERYPSLENLDFEAMEVLTEAAEKYVVYPAIYACQFRLREFVATRPRDLLALAGKYSYTWIIVKLAPVLIDIPLSELVELIPVHYYVPWSVYREKWLDALPVVTEKLMKHKCERFDRAVATF</sequence>
<keyword evidence="5" id="KW-1185">Reference proteome</keyword>
<evidence type="ECO:0000259" key="3">
    <source>
        <dbReference type="Pfam" id="PF08593"/>
    </source>
</evidence>
<protein>
    <recommendedName>
        <fullName evidence="3">Mug135-like C-terminal domain-containing protein</fullName>
    </recommendedName>
</protein>
<dbReference type="Proteomes" id="UP000772434">
    <property type="component" value="Unassembled WGS sequence"/>
</dbReference>
<dbReference type="Gene3D" id="1.20.5.110">
    <property type="match status" value="1"/>
</dbReference>
<reference evidence="4" key="1">
    <citation type="submission" date="2020-11" db="EMBL/GenBank/DDBJ databases">
        <authorList>
            <consortium name="DOE Joint Genome Institute"/>
            <person name="Ahrendt S."/>
            <person name="Riley R."/>
            <person name="Andreopoulos W."/>
            <person name="Labutti K."/>
            <person name="Pangilinan J."/>
            <person name="Ruiz-Duenas F.J."/>
            <person name="Barrasa J.M."/>
            <person name="Sanchez-Garcia M."/>
            <person name="Camarero S."/>
            <person name="Miyauchi S."/>
            <person name="Serrano A."/>
            <person name="Linde D."/>
            <person name="Babiker R."/>
            <person name="Drula E."/>
            <person name="Ayuso-Fernandez I."/>
            <person name="Pacheco R."/>
            <person name="Padilla G."/>
            <person name="Ferreira P."/>
            <person name="Barriuso J."/>
            <person name="Kellner H."/>
            <person name="Castanera R."/>
            <person name="Alfaro M."/>
            <person name="Ramirez L."/>
            <person name="Pisabarro A.G."/>
            <person name="Kuo A."/>
            <person name="Tritt A."/>
            <person name="Lipzen A."/>
            <person name="He G."/>
            <person name="Yan M."/>
            <person name="Ng V."/>
            <person name="Cullen D."/>
            <person name="Martin F."/>
            <person name="Rosso M.-N."/>
            <person name="Henrissat B."/>
            <person name="Hibbett D."/>
            <person name="Martinez A.T."/>
            <person name="Grigoriev I.V."/>
        </authorList>
    </citation>
    <scope>NUCLEOTIDE SEQUENCE</scope>
    <source>
        <strain evidence="4">AH 40177</strain>
    </source>
</reference>
<evidence type="ECO:0000313" key="4">
    <source>
        <dbReference type="EMBL" id="KAF9062729.1"/>
    </source>
</evidence>
<evidence type="ECO:0000256" key="2">
    <source>
        <dbReference type="SAM" id="MobiDB-lite"/>
    </source>
</evidence>
<gene>
    <name evidence="4" type="ORF">BDP27DRAFT_1427634</name>
</gene>
<dbReference type="Pfam" id="PF08593">
    <property type="entry name" value="Mug135_C"/>
    <property type="match status" value="1"/>
</dbReference>
<dbReference type="OrthoDB" id="3184970at2759"/>
<evidence type="ECO:0000313" key="5">
    <source>
        <dbReference type="Proteomes" id="UP000772434"/>
    </source>
</evidence>
<dbReference type="InterPro" id="IPR013902">
    <property type="entry name" value="Mug135-like_C"/>
</dbReference>
<comment type="caution">
    <text evidence="4">The sequence shown here is derived from an EMBL/GenBank/DDBJ whole genome shotgun (WGS) entry which is preliminary data.</text>
</comment>
<accession>A0A9P5PBV9</accession>
<proteinExistence type="inferred from homology"/>
<organism evidence="4 5">
    <name type="scientific">Rhodocollybia butyracea</name>
    <dbReference type="NCBI Taxonomy" id="206335"/>
    <lineage>
        <taxon>Eukaryota</taxon>
        <taxon>Fungi</taxon>
        <taxon>Dikarya</taxon>
        <taxon>Basidiomycota</taxon>
        <taxon>Agaricomycotina</taxon>
        <taxon>Agaricomycetes</taxon>
        <taxon>Agaricomycetidae</taxon>
        <taxon>Agaricales</taxon>
        <taxon>Marasmiineae</taxon>
        <taxon>Omphalotaceae</taxon>
        <taxon>Rhodocollybia</taxon>
    </lineage>
</organism>
<dbReference type="AlphaFoldDB" id="A0A9P5PBV9"/>
<feature type="domain" description="Mug135-like C-terminal" evidence="3">
    <location>
        <begin position="150"/>
        <end position="217"/>
    </location>
</feature>